<keyword evidence="1" id="KW-0040">ANK repeat</keyword>
<sequence length="562" mass="61065">MRGSSESSRAVITKAIEESAMPLQCADYKVGWLCALPLEKAVAIAGVDERHEPPFDLVADRNSYSFGRIGRHNIVITVLPSGKYGTNAAASVATNLSNSFPALRFGLMVGIGGGAPSTAHDIRLGDVVVSRPGPGHPGVMQHDFGKIEHDRVTKTAILHPPPMEVLTAISTMEAFEIVGEGSISDFINSIVTKNPGKFTNPGTKHDILYEAEYPHPGGDTCAACDQSRIKSRPDRRNIEPVIHYGLIASGNSVIKDAKTRDRLGKEHGILCYEMEAAGIMDILQCLVIRGICDYSDSHKNKNWQGYAATTAAAYAKRLLLSMSSSTYHRQTTIPSPDHSTYSPRTISPPISPYNQTGSTHPSGPKQLPTPPTSPSSNPYFGRPETSNNWQKQPYRGLDNLAPQLQDVEEILEAAKGGDISRVRQFVENGGDPNTMDTAFNTTLLHYMAQRGEADMTQFLLKAGANPNTSSKFSTNTPLIDAARNGHRDIVQCLLQHGADPTAYGEFKRTALHMAADEGNFACVVILVEHGADPRGMDEDGDTPLALAQEEDYDNIVRYLREL</sequence>
<dbReference type="SMART" id="SM00248">
    <property type="entry name" value="ANK"/>
    <property type="match status" value="4"/>
</dbReference>
<name>A0A2B7ZNW3_9EURO</name>
<evidence type="ECO:0000313" key="3">
    <source>
        <dbReference type="EMBL" id="PGH35686.1"/>
    </source>
</evidence>
<keyword evidence="4" id="KW-1185">Reference proteome</keyword>
<dbReference type="PROSITE" id="PS50297">
    <property type="entry name" value="ANK_REP_REGION"/>
    <property type="match status" value="3"/>
</dbReference>
<dbReference type="AlphaFoldDB" id="A0A2B7ZNW3"/>
<dbReference type="PANTHER" id="PTHR46082:SF11">
    <property type="entry name" value="AAA+ ATPASE DOMAIN-CONTAINING PROTEIN-RELATED"/>
    <property type="match status" value="1"/>
</dbReference>
<dbReference type="PROSITE" id="PS50088">
    <property type="entry name" value="ANK_REPEAT"/>
    <property type="match status" value="3"/>
</dbReference>
<comment type="caution">
    <text evidence="3">The sequence shown here is derived from an EMBL/GenBank/DDBJ whole genome shotgun (WGS) entry which is preliminary data.</text>
</comment>
<dbReference type="InterPro" id="IPR035994">
    <property type="entry name" value="Nucleoside_phosphorylase_sf"/>
</dbReference>
<dbReference type="EMBL" id="PDND01000018">
    <property type="protein sequence ID" value="PGH35686.1"/>
    <property type="molecule type" value="Genomic_DNA"/>
</dbReference>
<protein>
    <submittedName>
        <fullName evidence="3">Uncharacterized protein</fullName>
    </submittedName>
</protein>
<feature type="compositionally biased region" description="Polar residues" evidence="2">
    <location>
        <begin position="352"/>
        <end position="361"/>
    </location>
</feature>
<feature type="repeat" description="ANK" evidence="1">
    <location>
        <begin position="439"/>
        <end position="471"/>
    </location>
</feature>
<dbReference type="SUPFAM" id="SSF53167">
    <property type="entry name" value="Purine and uridine phosphorylases"/>
    <property type="match status" value="1"/>
</dbReference>
<feature type="compositionally biased region" description="Polar residues" evidence="2">
    <location>
        <begin position="328"/>
        <end position="345"/>
    </location>
</feature>
<feature type="repeat" description="ANK" evidence="1">
    <location>
        <begin position="473"/>
        <end position="505"/>
    </location>
</feature>
<reference evidence="3 4" key="1">
    <citation type="submission" date="2017-10" db="EMBL/GenBank/DDBJ databases">
        <title>Comparative genomics in systemic dimorphic fungi from Ajellomycetaceae.</title>
        <authorList>
            <person name="Munoz J.F."/>
            <person name="Mcewen J.G."/>
            <person name="Clay O.K."/>
            <person name="Cuomo C.A."/>
        </authorList>
    </citation>
    <scope>NUCLEOTIDE SEQUENCE [LARGE SCALE GENOMIC DNA]</scope>
    <source>
        <strain evidence="3 4">UAMH4076</strain>
    </source>
</reference>
<dbReference type="GO" id="GO:0009116">
    <property type="term" value="P:nucleoside metabolic process"/>
    <property type="evidence" value="ECO:0007669"/>
    <property type="project" value="InterPro"/>
</dbReference>
<dbReference type="PANTHER" id="PTHR46082">
    <property type="entry name" value="ATP/GTP-BINDING PROTEIN-RELATED"/>
    <property type="match status" value="1"/>
</dbReference>
<dbReference type="InterPro" id="IPR053137">
    <property type="entry name" value="NLR-like"/>
</dbReference>
<accession>A0A2B7ZNW3</accession>
<dbReference type="STRING" id="73230.A0A2B7ZNW3"/>
<dbReference type="Gene3D" id="3.40.50.1580">
    <property type="entry name" value="Nucleoside phosphorylase domain"/>
    <property type="match status" value="1"/>
</dbReference>
<dbReference type="InterPro" id="IPR036770">
    <property type="entry name" value="Ankyrin_rpt-contain_sf"/>
</dbReference>
<dbReference type="Pfam" id="PF12796">
    <property type="entry name" value="Ank_2"/>
    <property type="match status" value="2"/>
</dbReference>
<dbReference type="Proteomes" id="UP000226031">
    <property type="component" value="Unassembled WGS sequence"/>
</dbReference>
<evidence type="ECO:0000256" key="1">
    <source>
        <dbReference type="PROSITE-ProRule" id="PRU00023"/>
    </source>
</evidence>
<gene>
    <name evidence="3" type="ORF">GX50_01534</name>
</gene>
<organism evidence="3 4">
    <name type="scientific">[Emmonsia] crescens</name>
    <dbReference type="NCBI Taxonomy" id="73230"/>
    <lineage>
        <taxon>Eukaryota</taxon>
        <taxon>Fungi</taxon>
        <taxon>Dikarya</taxon>
        <taxon>Ascomycota</taxon>
        <taxon>Pezizomycotina</taxon>
        <taxon>Eurotiomycetes</taxon>
        <taxon>Eurotiomycetidae</taxon>
        <taxon>Onygenales</taxon>
        <taxon>Ajellomycetaceae</taxon>
        <taxon>Emergomyces</taxon>
    </lineage>
</organism>
<evidence type="ECO:0000256" key="2">
    <source>
        <dbReference type="SAM" id="MobiDB-lite"/>
    </source>
</evidence>
<dbReference type="InterPro" id="IPR002110">
    <property type="entry name" value="Ankyrin_rpt"/>
</dbReference>
<feature type="region of interest" description="Disordered" evidence="2">
    <location>
        <begin position="328"/>
        <end position="391"/>
    </location>
</feature>
<dbReference type="SUPFAM" id="SSF48403">
    <property type="entry name" value="Ankyrin repeat"/>
    <property type="match status" value="1"/>
</dbReference>
<feature type="repeat" description="ANK" evidence="1">
    <location>
        <begin position="506"/>
        <end position="538"/>
    </location>
</feature>
<proteinExistence type="predicted"/>
<dbReference type="Gene3D" id="1.25.40.20">
    <property type="entry name" value="Ankyrin repeat-containing domain"/>
    <property type="match status" value="2"/>
</dbReference>
<evidence type="ECO:0000313" key="4">
    <source>
        <dbReference type="Proteomes" id="UP000226031"/>
    </source>
</evidence>
<dbReference type="GO" id="GO:0003824">
    <property type="term" value="F:catalytic activity"/>
    <property type="evidence" value="ECO:0007669"/>
    <property type="project" value="InterPro"/>
</dbReference>
<dbReference type="VEuPathDB" id="FungiDB:EMCG_03516"/>